<dbReference type="EMBL" id="CP054926">
    <property type="protein sequence ID" value="QKW44378.1"/>
    <property type="molecule type" value="Genomic_DNA"/>
</dbReference>
<protein>
    <submittedName>
        <fullName evidence="2">Uncharacterized protein</fullName>
    </submittedName>
</protein>
<evidence type="ECO:0000313" key="3">
    <source>
        <dbReference type="EMBL" id="QKW44378.1"/>
    </source>
</evidence>
<dbReference type="AlphaFoldDB" id="A0A6N9V518"/>
<dbReference type="Proteomes" id="UP001456562">
    <property type="component" value="Unassembled WGS sequence"/>
</dbReference>
<reference evidence="2 4" key="1">
    <citation type="submission" date="2020-01" db="EMBL/GenBank/DDBJ databases">
        <title>Insect and environment-associated Actinomycetes.</title>
        <authorList>
            <person name="Currrie C."/>
            <person name="Chevrette M."/>
            <person name="Carlson C."/>
            <person name="Stubbendieck R."/>
            <person name="Wendt-Pienkowski E."/>
        </authorList>
    </citation>
    <scope>NUCLEOTIDE SEQUENCE [LARGE SCALE GENOMIC DNA]</scope>
    <source>
        <strain evidence="2 4">SID14438</strain>
    </source>
</reference>
<dbReference type="EMBL" id="JBEJUE010000034">
    <property type="protein sequence ID" value="MER0428284.1"/>
    <property type="molecule type" value="Genomic_DNA"/>
</dbReference>
<evidence type="ECO:0000313" key="5">
    <source>
        <dbReference type="Proteomes" id="UP000509345"/>
    </source>
</evidence>
<name>A0A6N9V518_STRMI</name>
<gene>
    <name evidence="1" type="ORF">ABR748_29300</name>
    <name evidence="2" type="ORF">G3I39_03650</name>
    <name evidence="3" type="ORF">HUT09_18630</name>
</gene>
<dbReference type="Proteomes" id="UP000509345">
    <property type="component" value="Chromosome"/>
</dbReference>
<proteinExistence type="predicted"/>
<dbReference type="EMBL" id="JAAGME010000192">
    <property type="protein sequence ID" value="NEB66169.1"/>
    <property type="molecule type" value="Genomic_DNA"/>
</dbReference>
<dbReference type="GeneID" id="87633257"/>
<evidence type="ECO:0000313" key="6">
    <source>
        <dbReference type="Proteomes" id="UP001456562"/>
    </source>
</evidence>
<evidence type="ECO:0000313" key="1">
    <source>
        <dbReference type="EMBL" id="MER0428284.1"/>
    </source>
</evidence>
<evidence type="ECO:0000313" key="4">
    <source>
        <dbReference type="Proteomes" id="UP000471648"/>
    </source>
</evidence>
<keyword evidence="6" id="KW-1185">Reference proteome</keyword>
<dbReference type="RefSeq" id="WP_031125888.1">
    <property type="nucleotide sequence ID" value="NZ_CP054926.1"/>
</dbReference>
<sequence length="138" mass="14783">MLDHVPEPANPPSYVYWCERSTYASEDRDEPDCFARYSAATPELAIQRIRDEARVLLAGLPEAERPALGWAEGVGRVRALGALHGGRTCGFSLRHGGGWSEWVVRPVPRDSADPADATAASFTEAVPCGVCALCAQGA</sequence>
<dbReference type="Proteomes" id="UP000471648">
    <property type="component" value="Unassembled WGS sequence"/>
</dbReference>
<accession>A0A6N9V518</accession>
<reference evidence="1 6" key="3">
    <citation type="submission" date="2024-01" db="EMBL/GenBank/DDBJ databases">
        <title>Metagenomic exploration of the rhizosphere soil microbial community and their significance in facilitating the development of wild simulated ginseng.</title>
        <authorList>
            <person name="Huang J."/>
        </authorList>
    </citation>
    <scope>NUCLEOTIDE SEQUENCE [LARGE SCALE GENOMIC DNA]</scope>
    <source>
        <strain evidence="1 6">WY141</strain>
    </source>
</reference>
<organism evidence="2 4">
    <name type="scientific">Streptomyces microflavus</name>
    <name type="common">Streptomyces lipmanii</name>
    <dbReference type="NCBI Taxonomy" id="1919"/>
    <lineage>
        <taxon>Bacteria</taxon>
        <taxon>Bacillati</taxon>
        <taxon>Actinomycetota</taxon>
        <taxon>Actinomycetes</taxon>
        <taxon>Kitasatosporales</taxon>
        <taxon>Streptomycetaceae</taxon>
        <taxon>Streptomyces</taxon>
    </lineage>
</organism>
<reference evidence="3 5" key="2">
    <citation type="submission" date="2020-06" db="EMBL/GenBank/DDBJ databases">
        <title>Genome mining for natural products.</title>
        <authorList>
            <person name="Zhang B."/>
            <person name="Shi J."/>
            <person name="Ge H."/>
        </authorList>
    </citation>
    <scope>NUCLEOTIDE SEQUENCE [LARGE SCALE GENOMIC DNA]</scope>
    <source>
        <strain evidence="3 5">NA06532</strain>
    </source>
</reference>
<evidence type="ECO:0000313" key="2">
    <source>
        <dbReference type="EMBL" id="NEB66169.1"/>
    </source>
</evidence>